<keyword evidence="1" id="KW-0812">Transmembrane</keyword>
<dbReference type="AlphaFoldDB" id="A0AAV7CG91"/>
<evidence type="ECO:0000313" key="2">
    <source>
        <dbReference type="EMBL" id="KAG8583826.1"/>
    </source>
</evidence>
<proteinExistence type="predicted"/>
<gene>
    <name evidence="2" type="ORF">GDO81_008565</name>
</gene>
<sequence>MGGDYKDFQSGKYLRYFSASHTLSYCNLEFFLIWIIESNRVHYMYKLCDLSEHVHTQQMCCRNICGPKLQSPVVLGLNWLTYKMYIMIYLYAAGKSYRA</sequence>
<keyword evidence="3" id="KW-1185">Reference proteome</keyword>
<protein>
    <submittedName>
        <fullName evidence="2">Uncharacterized protein</fullName>
    </submittedName>
</protein>
<name>A0AAV7CG91_ENGPU</name>
<comment type="caution">
    <text evidence="2">The sequence shown here is derived from an EMBL/GenBank/DDBJ whole genome shotgun (WGS) entry which is preliminary data.</text>
</comment>
<organism evidence="2 3">
    <name type="scientific">Engystomops pustulosus</name>
    <name type="common">Tungara frog</name>
    <name type="synonym">Physalaemus pustulosus</name>
    <dbReference type="NCBI Taxonomy" id="76066"/>
    <lineage>
        <taxon>Eukaryota</taxon>
        <taxon>Metazoa</taxon>
        <taxon>Chordata</taxon>
        <taxon>Craniata</taxon>
        <taxon>Vertebrata</taxon>
        <taxon>Euteleostomi</taxon>
        <taxon>Amphibia</taxon>
        <taxon>Batrachia</taxon>
        <taxon>Anura</taxon>
        <taxon>Neobatrachia</taxon>
        <taxon>Hyloidea</taxon>
        <taxon>Leptodactylidae</taxon>
        <taxon>Leiuperinae</taxon>
        <taxon>Engystomops</taxon>
    </lineage>
</organism>
<dbReference type="EMBL" id="WNYA01000003">
    <property type="protein sequence ID" value="KAG8583826.1"/>
    <property type="molecule type" value="Genomic_DNA"/>
</dbReference>
<evidence type="ECO:0000256" key="1">
    <source>
        <dbReference type="SAM" id="Phobius"/>
    </source>
</evidence>
<dbReference type="Proteomes" id="UP000824782">
    <property type="component" value="Unassembled WGS sequence"/>
</dbReference>
<accession>A0AAV7CG91</accession>
<keyword evidence="1" id="KW-0472">Membrane</keyword>
<feature type="transmembrane region" description="Helical" evidence="1">
    <location>
        <begin position="16"/>
        <end position="36"/>
    </location>
</feature>
<keyword evidence="1" id="KW-1133">Transmembrane helix</keyword>
<reference evidence="2" key="1">
    <citation type="thesis" date="2020" institute="ProQuest LLC" country="789 East Eisenhower Parkway, Ann Arbor, MI, USA">
        <title>Comparative Genomics and Chromosome Evolution.</title>
        <authorList>
            <person name="Mudd A.B."/>
        </authorList>
    </citation>
    <scope>NUCLEOTIDE SEQUENCE</scope>
    <source>
        <strain evidence="2">237g6f4</strain>
        <tissue evidence="2">Blood</tissue>
    </source>
</reference>
<evidence type="ECO:0000313" key="3">
    <source>
        <dbReference type="Proteomes" id="UP000824782"/>
    </source>
</evidence>